<dbReference type="EMBL" id="JACKVC010000006">
    <property type="protein sequence ID" value="MCV7386490.1"/>
    <property type="molecule type" value="Genomic_DNA"/>
</dbReference>
<evidence type="ECO:0008006" key="3">
    <source>
        <dbReference type="Google" id="ProtNLM"/>
    </source>
</evidence>
<dbReference type="Proteomes" id="UP001141659">
    <property type="component" value="Unassembled WGS sequence"/>
</dbReference>
<name>A0AAW5SX27_9MYCO</name>
<comment type="caution">
    <text evidence="1">The sequence shown here is derived from an EMBL/GenBank/DDBJ whole genome shotgun (WGS) entry which is preliminary data.</text>
</comment>
<accession>A0AAW5SX27</accession>
<proteinExistence type="predicted"/>
<evidence type="ECO:0000313" key="2">
    <source>
        <dbReference type="Proteomes" id="UP001141659"/>
    </source>
</evidence>
<sequence>MWAAATFDLDDDELVILQPDSDDSPESIVEAAQNCPVGAITAEARD</sequence>
<reference evidence="1" key="2">
    <citation type="journal article" date="2022" name="BMC Genomics">
        <title>Comparative genome analysis of mycobacteria focusing on tRNA and non-coding RNA.</title>
        <authorList>
            <person name="Behra P.R.K."/>
            <person name="Pettersson B.M.F."/>
            <person name="Ramesh M."/>
            <person name="Das S."/>
            <person name="Dasgupta S."/>
            <person name="Kirsebom L.A."/>
        </authorList>
    </citation>
    <scope>NUCLEOTIDE SEQUENCE</scope>
    <source>
        <strain evidence="1">DSM 44242</strain>
    </source>
</reference>
<gene>
    <name evidence="1" type="ORF">H5P34_00315</name>
</gene>
<reference evidence="1" key="1">
    <citation type="submission" date="2020-07" db="EMBL/GenBank/DDBJ databases">
        <authorList>
            <person name="Pettersson B.M.F."/>
            <person name="Behra P.R.K."/>
            <person name="Ramesh M."/>
            <person name="Das S."/>
            <person name="Dasgupta S."/>
            <person name="Kirsebom L.A."/>
        </authorList>
    </citation>
    <scope>NUCLEOTIDE SEQUENCE</scope>
    <source>
        <strain evidence="1">DSM 44242</strain>
    </source>
</reference>
<organism evidence="1 2">
    <name type="scientific">Mycolicibacterium porcinum</name>
    <dbReference type="NCBI Taxonomy" id="39693"/>
    <lineage>
        <taxon>Bacteria</taxon>
        <taxon>Bacillati</taxon>
        <taxon>Actinomycetota</taxon>
        <taxon>Actinomycetes</taxon>
        <taxon>Mycobacteriales</taxon>
        <taxon>Mycobacteriaceae</taxon>
        <taxon>Mycolicibacterium</taxon>
    </lineage>
</organism>
<protein>
    <recommendedName>
        <fullName evidence="3">Ferredoxin</fullName>
    </recommendedName>
</protein>
<dbReference type="AlphaFoldDB" id="A0AAW5SX27"/>
<evidence type="ECO:0000313" key="1">
    <source>
        <dbReference type="EMBL" id="MCV7386490.1"/>
    </source>
</evidence>
<dbReference type="Gene3D" id="3.30.70.20">
    <property type="match status" value="1"/>
</dbReference>